<dbReference type="OrthoDB" id="411785at2759"/>
<evidence type="ECO:0000259" key="4">
    <source>
        <dbReference type="Pfam" id="PF08241"/>
    </source>
</evidence>
<evidence type="ECO:0000256" key="2">
    <source>
        <dbReference type="ARBA" id="ARBA00022603"/>
    </source>
</evidence>
<evidence type="ECO:0000313" key="5">
    <source>
        <dbReference type="EMBL" id="AEO69786.1"/>
    </source>
</evidence>
<keyword evidence="3" id="KW-0808">Transferase</keyword>
<dbReference type="CDD" id="cd02440">
    <property type="entry name" value="AdoMet_MTases"/>
    <property type="match status" value="1"/>
</dbReference>
<dbReference type="KEGG" id="ttt:THITE_2120511"/>
<dbReference type="InterPro" id="IPR013216">
    <property type="entry name" value="Methyltransf_11"/>
</dbReference>
<dbReference type="eggNOG" id="ENOG502S12X">
    <property type="taxonomic scope" value="Eukaryota"/>
</dbReference>
<name>G2RCJ5_THETT</name>
<dbReference type="RefSeq" id="XP_003656122.1">
    <property type="nucleotide sequence ID" value="XM_003656074.1"/>
</dbReference>
<reference evidence="5 6" key="1">
    <citation type="journal article" date="2011" name="Nat. Biotechnol.">
        <title>Comparative genomic analysis of the thermophilic biomass-degrading fungi Myceliophthora thermophila and Thielavia terrestris.</title>
        <authorList>
            <person name="Berka R.M."/>
            <person name="Grigoriev I.V."/>
            <person name="Otillar R."/>
            <person name="Salamov A."/>
            <person name="Grimwood J."/>
            <person name="Reid I."/>
            <person name="Ishmael N."/>
            <person name="John T."/>
            <person name="Darmond C."/>
            <person name="Moisan M.-C."/>
            <person name="Henrissat B."/>
            <person name="Coutinho P.M."/>
            <person name="Lombard V."/>
            <person name="Natvig D.O."/>
            <person name="Lindquist E."/>
            <person name="Schmutz J."/>
            <person name="Lucas S."/>
            <person name="Harris P."/>
            <person name="Powlowski J."/>
            <person name="Bellemare A."/>
            <person name="Taylor D."/>
            <person name="Butler G."/>
            <person name="de Vries R.P."/>
            <person name="Allijn I.E."/>
            <person name="van den Brink J."/>
            <person name="Ushinsky S."/>
            <person name="Storms R."/>
            <person name="Powell A.J."/>
            <person name="Paulsen I.T."/>
            <person name="Elbourne L.D.H."/>
            <person name="Baker S.E."/>
            <person name="Magnuson J."/>
            <person name="LaBoissiere S."/>
            <person name="Clutterbuck A.J."/>
            <person name="Martinez D."/>
            <person name="Wogulis M."/>
            <person name="de Leon A.L."/>
            <person name="Rey M.W."/>
            <person name="Tsang A."/>
        </authorList>
    </citation>
    <scope>NUCLEOTIDE SEQUENCE [LARGE SCALE GENOMIC DNA]</scope>
    <source>
        <strain evidence="6">ATCC 38088 / NRRL 8126</strain>
    </source>
</reference>
<sequence>MAADFEKQSYWHHRFETETAFEWLTSSSAFMDVLAPQLTKLPSDARILHLGPGTSDLHNQLRQRGFLNVTNIDYEPLALERGQQLERDRFGDVRMEYLVADVTQLELKPVHRVAIDKGTADAVACGPADAVLSMAKAIHCCLDSDGFWVSLSYSASRFEGVRSFFEVEVASRIPTPKLKPTDPDIYLYCYLLRPKRDVAY</sequence>
<dbReference type="HOGENOM" id="CLU_1360269_0_0_1"/>
<keyword evidence="6" id="KW-1185">Reference proteome</keyword>
<dbReference type="Pfam" id="PF08241">
    <property type="entry name" value="Methyltransf_11"/>
    <property type="match status" value="1"/>
</dbReference>
<evidence type="ECO:0000313" key="6">
    <source>
        <dbReference type="Proteomes" id="UP000008181"/>
    </source>
</evidence>
<accession>G2RCJ5</accession>
<dbReference type="InterPro" id="IPR029063">
    <property type="entry name" value="SAM-dependent_MTases_sf"/>
</dbReference>
<evidence type="ECO:0000256" key="1">
    <source>
        <dbReference type="ARBA" id="ARBA00008361"/>
    </source>
</evidence>
<protein>
    <recommendedName>
        <fullName evidence="4">Methyltransferase type 11 domain-containing protein</fullName>
    </recommendedName>
</protein>
<dbReference type="PANTHER" id="PTHR12176">
    <property type="entry name" value="SAM-DEPENDENT METHYLTRANSFERASE SUPERFAMILY PROTEIN"/>
    <property type="match status" value="1"/>
</dbReference>
<evidence type="ECO:0000256" key="3">
    <source>
        <dbReference type="ARBA" id="ARBA00022679"/>
    </source>
</evidence>
<gene>
    <name evidence="5" type="ORF">THITE_2120511</name>
</gene>
<dbReference type="EMBL" id="CP003013">
    <property type="protein sequence ID" value="AEO69786.1"/>
    <property type="molecule type" value="Genomic_DNA"/>
</dbReference>
<dbReference type="GO" id="GO:0032259">
    <property type="term" value="P:methylation"/>
    <property type="evidence" value="ECO:0007669"/>
    <property type="project" value="UniProtKB-KW"/>
</dbReference>
<dbReference type="Proteomes" id="UP000008181">
    <property type="component" value="Chromosome 5"/>
</dbReference>
<dbReference type="SUPFAM" id="SSF53335">
    <property type="entry name" value="S-adenosyl-L-methionine-dependent methyltransferases"/>
    <property type="match status" value="1"/>
</dbReference>
<dbReference type="GeneID" id="11519352"/>
<proteinExistence type="inferred from homology"/>
<dbReference type="Gene3D" id="3.40.50.150">
    <property type="entry name" value="Vaccinia Virus protein VP39"/>
    <property type="match status" value="1"/>
</dbReference>
<dbReference type="AlphaFoldDB" id="G2RCJ5"/>
<dbReference type="InterPro" id="IPR051419">
    <property type="entry name" value="Lys/N-term_MeTrsfase_sf"/>
</dbReference>
<dbReference type="GO" id="GO:0008757">
    <property type="term" value="F:S-adenosylmethionine-dependent methyltransferase activity"/>
    <property type="evidence" value="ECO:0007669"/>
    <property type="project" value="InterPro"/>
</dbReference>
<keyword evidence="2" id="KW-0489">Methyltransferase</keyword>
<feature type="domain" description="Methyltransferase type 11" evidence="4">
    <location>
        <begin position="48"/>
        <end position="108"/>
    </location>
</feature>
<comment type="similarity">
    <text evidence="1">Belongs to the methyltransferase superfamily.</text>
</comment>
<organism evidence="5 6">
    <name type="scientific">Thermothielavioides terrestris (strain ATCC 38088 / NRRL 8126)</name>
    <name type="common">Thielavia terrestris</name>
    <dbReference type="NCBI Taxonomy" id="578455"/>
    <lineage>
        <taxon>Eukaryota</taxon>
        <taxon>Fungi</taxon>
        <taxon>Dikarya</taxon>
        <taxon>Ascomycota</taxon>
        <taxon>Pezizomycotina</taxon>
        <taxon>Sordariomycetes</taxon>
        <taxon>Sordariomycetidae</taxon>
        <taxon>Sordariales</taxon>
        <taxon>Chaetomiaceae</taxon>
        <taxon>Thermothielavioides</taxon>
        <taxon>Thermothielavioides terrestris</taxon>
    </lineage>
</organism>